<evidence type="ECO:0000256" key="1">
    <source>
        <dbReference type="ARBA" id="ARBA00022527"/>
    </source>
</evidence>
<keyword evidence="1" id="KW-0808">Transferase</keyword>
<keyword evidence="1" id="KW-0723">Serine/threonine-protein kinase</keyword>
<protein>
    <recommendedName>
        <fullName evidence="2">Histidine kinase/HSP90-like ATPase domain-containing protein</fullName>
    </recommendedName>
</protein>
<feature type="domain" description="Histidine kinase/HSP90-like ATPase" evidence="2">
    <location>
        <begin position="9"/>
        <end position="124"/>
    </location>
</feature>
<name>A0A918RDS2_9ACTN</name>
<proteinExistence type="predicted"/>
<dbReference type="InterPro" id="IPR003594">
    <property type="entry name" value="HATPase_dom"/>
</dbReference>
<accession>A0A918RDS2</accession>
<evidence type="ECO:0000313" key="3">
    <source>
        <dbReference type="EMBL" id="GGZ95048.1"/>
    </source>
</evidence>
<dbReference type="Gene3D" id="3.30.565.10">
    <property type="entry name" value="Histidine kinase-like ATPase, C-terminal domain"/>
    <property type="match status" value="1"/>
</dbReference>
<dbReference type="InterPro" id="IPR050267">
    <property type="entry name" value="Anti-sigma-factor_SerPK"/>
</dbReference>
<organism evidence="3 4">
    <name type="scientific">Streptomyces subrutilus</name>
    <dbReference type="NCBI Taxonomy" id="36818"/>
    <lineage>
        <taxon>Bacteria</taxon>
        <taxon>Bacillati</taxon>
        <taxon>Actinomycetota</taxon>
        <taxon>Actinomycetes</taxon>
        <taxon>Kitasatosporales</taxon>
        <taxon>Streptomycetaceae</taxon>
        <taxon>Streptomyces</taxon>
    </lineage>
</organism>
<dbReference type="EMBL" id="BMVX01000038">
    <property type="protein sequence ID" value="GGZ95048.1"/>
    <property type="molecule type" value="Genomic_DNA"/>
</dbReference>
<dbReference type="PANTHER" id="PTHR35526">
    <property type="entry name" value="ANTI-SIGMA-F FACTOR RSBW-RELATED"/>
    <property type="match status" value="1"/>
</dbReference>
<dbReference type="Pfam" id="PF13581">
    <property type="entry name" value="HATPase_c_2"/>
    <property type="match status" value="1"/>
</dbReference>
<evidence type="ECO:0000259" key="2">
    <source>
        <dbReference type="Pfam" id="PF13581"/>
    </source>
</evidence>
<dbReference type="AlphaFoldDB" id="A0A918RDS2"/>
<dbReference type="CDD" id="cd16936">
    <property type="entry name" value="HATPase_RsbW-like"/>
    <property type="match status" value="1"/>
</dbReference>
<dbReference type="GO" id="GO:0004674">
    <property type="term" value="F:protein serine/threonine kinase activity"/>
    <property type="evidence" value="ECO:0007669"/>
    <property type="project" value="UniProtKB-KW"/>
</dbReference>
<sequence length="141" mass="15155">MDLELELTEHSISSARRLLREGVRMWGLEAMADDLGLVVAELLTNVLRHAVQPNGDPVGRCRCVVQRVPNGLVAVVHDDDPTLPRERTAGEDDLAGRGLRIVRELATTMAVAPSPPAPGGKDITVVFLHPPTSDRPTEAAA</sequence>
<dbReference type="InterPro" id="IPR036890">
    <property type="entry name" value="HATPase_C_sf"/>
</dbReference>
<reference evidence="3" key="2">
    <citation type="submission" date="2020-09" db="EMBL/GenBank/DDBJ databases">
        <authorList>
            <person name="Sun Q."/>
            <person name="Ohkuma M."/>
        </authorList>
    </citation>
    <scope>NUCLEOTIDE SEQUENCE</scope>
    <source>
        <strain evidence="3">JCM 4834</strain>
    </source>
</reference>
<keyword evidence="1" id="KW-0418">Kinase</keyword>
<dbReference type="Proteomes" id="UP000634660">
    <property type="component" value="Unassembled WGS sequence"/>
</dbReference>
<reference evidence="3" key="1">
    <citation type="journal article" date="2014" name="Int. J. Syst. Evol. Microbiol.">
        <title>Complete genome sequence of Corynebacterium casei LMG S-19264T (=DSM 44701T), isolated from a smear-ripened cheese.</title>
        <authorList>
            <consortium name="US DOE Joint Genome Institute (JGI-PGF)"/>
            <person name="Walter F."/>
            <person name="Albersmeier A."/>
            <person name="Kalinowski J."/>
            <person name="Ruckert C."/>
        </authorList>
    </citation>
    <scope>NUCLEOTIDE SEQUENCE</scope>
    <source>
        <strain evidence="3">JCM 4834</strain>
    </source>
</reference>
<dbReference type="PANTHER" id="PTHR35526:SF3">
    <property type="entry name" value="ANTI-SIGMA-F FACTOR RSBW"/>
    <property type="match status" value="1"/>
</dbReference>
<evidence type="ECO:0000313" key="4">
    <source>
        <dbReference type="Proteomes" id="UP000634660"/>
    </source>
</evidence>
<gene>
    <name evidence="3" type="ORF">GCM10010371_63670</name>
</gene>
<comment type="caution">
    <text evidence="3">The sequence shown here is derived from an EMBL/GenBank/DDBJ whole genome shotgun (WGS) entry which is preliminary data.</text>
</comment>
<dbReference type="SUPFAM" id="SSF55874">
    <property type="entry name" value="ATPase domain of HSP90 chaperone/DNA topoisomerase II/histidine kinase"/>
    <property type="match status" value="1"/>
</dbReference>